<comment type="caution">
    <text evidence="2">The sequence shown here is derived from an EMBL/GenBank/DDBJ whole genome shotgun (WGS) entry which is preliminary data.</text>
</comment>
<keyword evidence="1" id="KW-0812">Transmembrane</keyword>
<gene>
    <name evidence="2" type="ORF">PFISCL1PPCAC_27988</name>
</gene>
<keyword evidence="1" id="KW-1133">Transmembrane helix</keyword>
<dbReference type="EMBL" id="BTSY01000007">
    <property type="protein sequence ID" value="GMT36691.1"/>
    <property type="molecule type" value="Genomic_DNA"/>
</dbReference>
<evidence type="ECO:0000256" key="1">
    <source>
        <dbReference type="SAM" id="Phobius"/>
    </source>
</evidence>
<evidence type="ECO:0000313" key="3">
    <source>
        <dbReference type="Proteomes" id="UP001432322"/>
    </source>
</evidence>
<keyword evidence="3" id="KW-1185">Reference proteome</keyword>
<keyword evidence="1" id="KW-0472">Membrane</keyword>
<evidence type="ECO:0000313" key="2">
    <source>
        <dbReference type="EMBL" id="GMT36691.1"/>
    </source>
</evidence>
<sequence>FDGRRGDTCSLNYRLVMTLIRTAILLSISIAVIENVTREKSYQAGLLAFSEWDLNHDCIVTYEEFKHWVLDMLMAVYTYQALVSAEEGSKTDLKDSTYDRIARRVIDDLGRLATQNANVTVIMSHLLSKIHHDLETTYNSTSHIARIFKFNSRLNLTFWYNL</sequence>
<accession>A0AAV5WWD6</accession>
<reference evidence="2" key="1">
    <citation type="submission" date="2023-10" db="EMBL/GenBank/DDBJ databases">
        <title>Genome assembly of Pristionchus species.</title>
        <authorList>
            <person name="Yoshida K."/>
            <person name="Sommer R.J."/>
        </authorList>
    </citation>
    <scope>NUCLEOTIDE SEQUENCE</scope>
    <source>
        <strain evidence="2">RS5133</strain>
    </source>
</reference>
<organism evidence="2 3">
    <name type="scientific">Pristionchus fissidentatus</name>
    <dbReference type="NCBI Taxonomy" id="1538716"/>
    <lineage>
        <taxon>Eukaryota</taxon>
        <taxon>Metazoa</taxon>
        <taxon>Ecdysozoa</taxon>
        <taxon>Nematoda</taxon>
        <taxon>Chromadorea</taxon>
        <taxon>Rhabditida</taxon>
        <taxon>Rhabditina</taxon>
        <taxon>Diplogasteromorpha</taxon>
        <taxon>Diplogasteroidea</taxon>
        <taxon>Neodiplogasteridae</taxon>
        <taxon>Pristionchus</taxon>
    </lineage>
</organism>
<dbReference type="Proteomes" id="UP001432322">
    <property type="component" value="Unassembled WGS sequence"/>
</dbReference>
<feature type="non-terminal residue" evidence="2">
    <location>
        <position position="1"/>
    </location>
</feature>
<dbReference type="AlphaFoldDB" id="A0AAV5WWD6"/>
<evidence type="ECO:0008006" key="4">
    <source>
        <dbReference type="Google" id="ProtNLM"/>
    </source>
</evidence>
<name>A0AAV5WWD6_9BILA</name>
<feature type="transmembrane region" description="Helical" evidence="1">
    <location>
        <begin position="12"/>
        <end position="33"/>
    </location>
</feature>
<protein>
    <recommendedName>
        <fullName evidence="4">EF-hand domain-containing protein</fullName>
    </recommendedName>
</protein>
<proteinExistence type="predicted"/>